<dbReference type="EMBL" id="CM001022">
    <property type="protein sequence ID" value="EFQ22674.1"/>
    <property type="molecule type" value="Genomic_DNA"/>
</dbReference>
<dbReference type="GO" id="GO:0046872">
    <property type="term" value="F:metal ion binding"/>
    <property type="evidence" value="ECO:0007669"/>
    <property type="project" value="UniProtKB-KW"/>
</dbReference>
<evidence type="ECO:0000256" key="2">
    <source>
        <dbReference type="ARBA" id="ARBA00022714"/>
    </source>
</evidence>
<feature type="binding site" evidence="7">
    <location>
        <position position="122"/>
    </location>
    <ligand>
        <name>[2Fe-2S] cluster</name>
        <dbReference type="ChEBI" id="CHEBI:190135"/>
    </ligand>
</feature>
<keyword evidence="8" id="KW-0560">Oxidoreductase</keyword>
<comment type="cofactor">
    <cofactor evidence="6">
        <name>[2Fe-2S] cluster</name>
        <dbReference type="ChEBI" id="CHEBI:190135"/>
    </cofactor>
</comment>
<dbReference type="CDD" id="cd03064">
    <property type="entry name" value="TRX_Fd_NuoE"/>
    <property type="match status" value="1"/>
</dbReference>
<comment type="cofactor">
    <cofactor evidence="7">
        <name>[2Fe-2S] cluster</name>
        <dbReference type="ChEBI" id="CHEBI:190135"/>
    </cofactor>
    <text evidence="7">Binds 1 [2Fe-2S] cluster.</text>
</comment>
<comment type="similarity">
    <text evidence="1">Belongs to the complex I 24 kDa subunit family.</text>
</comment>
<evidence type="ECO:0000256" key="4">
    <source>
        <dbReference type="ARBA" id="ARBA00023004"/>
    </source>
</evidence>
<feature type="binding site" evidence="7">
    <location>
        <position position="126"/>
    </location>
    <ligand>
        <name>[2Fe-2S] cluster</name>
        <dbReference type="ChEBI" id="CHEBI:190135"/>
    </ligand>
</feature>
<dbReference type="PIRSF" id="PIRSF000216">
    <property type="entry name" value="NADH_DH_24kDa"/>
    <property type="match status" value="1"/>
</dbReference>
<dbReference type="eggNOG" id="COG1905">
    <property type="taxonomic scope" value="Bacteria"/>
</dbReference>
<gene>
    <name evidence="8" type="ORF">Apau_0238</name>
</gene>
<dbReference type="Proteomes" id="UP000005096">
    <property type="component" value="Chromosome"/>
</dbReference>
<dbReference type="InterPro" id="IPR041921">
    <property type="entry name" value="NuoE_N"/>
</dbReference>
<dbReference type="HOGENOM" id="CLU_054362_2_1_0"/>
<evidence type="ECO:0000256" key="3">
    <source>
        <dbReference type="ARBA" id="ARBA00022723"/>
    </source>
</evidence>
<name>E3CXT1_9BACT</name>
<dbReference type="InterPro" id="IPR036249">
    <property type="entry name" value="Thioredoxin-like_sf"/>
</dbReference>
<proteinExistence type="inferred from homology"/>
<dbReference type="GO" id="GO:0016491">
    <property type="term" value="F:oxidoreductase activity"/>
    <property type="evidence" value="ECO:0007669"/>
    <property type="project" value="UniProtKB-KW"/>
</dbReference>
<evidence type="ECO:0000256" key="7">
    <source>
        <dbReference type="PIRSR" id="PIRSR000216-1"/>
    </source>
</evidence>
<dbReference type="NCBIfam" id="NF005722">
    <property type="entry name" value="PRK07539.1-2"/>
    <property type="match status" value="1"/>
</dbReference>
<protein>
    <submittedName>
        <fullName evidence="8">NADH dehydrogenase subunit E</fullName>
        <ecNumber evidence="8">1.6.5.3</ecNumber>
    </submittedName>
</protein>
<dbReference type="FunFam" id="3.40.30.10:FF:000015">
    <property type="entry name" value="NADH-quinone oxidoreductase subunit E"/>
    <property type="match status" value="1"/>
</dbReference>
<organism evidence="8 9">
    <name type="scientific">Aminomonas paucivorans DSM 12260</name>
    <dbReference type="NCBI Taxonomy" id="584708"/>
    <lineage>
        <taxon>Bacteria</taxon>
        <taxon>Thermotogati</taxon>
        <taxon>Synergistota</taxon>
        <taxon>Synergistia</taxon>
        <taxon>Synergistales</taxon>
        <taxon>Synergistaceae</taxon>
        <taxon>Aminomonas</taxon>
    </lineage>
</organism>
<dbReference type="PANTHER" id="PTHR43342">
    <property type="entry name" value="NADH-QUINONE OXIDOREDUCTASE, E SUBUNIT"/>
    <property type="match status" value="1"/>
</dbReference>
<evidence type="ECO:0000256" key="1">
    <source>
        <dbReference type="ARBA" id="ARBA00010643"/>
    </source>
</evidence>
<dbReference type="STRING" id="584708.Apau_0238"/>
<dbReference type="InterPro" id="IPR028431">
    <property type="entry name" value="NADP_DH_HndA-like"/>
</dbReference>
<feature type="binding site" evidence="7">
    <location>
        <position position="81"/>
    </location>
    <ligand>
        <name>[2Fe-2S] cluster</name>
        <dbReference type="ChEBI" id="CHEBI:190135"/>
    </ligand>
</feature>
<keyword evidence="5 7" id="KW-0411">Iron-sulfur</keyword>
<keyword evidence="2 7" id="KW-0001">2Fe-2S</keyword>
<dbReference type="InterPro" id="IPR042128">
    <property type="entry name" value="NuoE_dom"/>
</dbReference>
<evidence type="ECO:0000313" key="8">
    <source>
        <dbReference type="EMBL" id="EFQ22674.1"/>
    </source>
</evidence>
<reference evidence="8 9" key="1">
    <citation type="journal article" date="2010" name="Stand. Genomic Sci.">
        <title>Non-contiguous finished genome sequence of Aminomonas paucivorans type strain (GLU-3).</title>
        <authorList>
            <person name="Pitluck S."/>
            <person name="Yasawong M."/>
            <person name="Held B."/>
            <person name="Lapidus A."/>
            <person name="Nolan M."/>
            <person name="Copeland A."/>
            <person name="Lucas S."/>
            <person name="Del Rio T.G."/>
            <person name="Tice H."/>
            <person name="Cheng J.F."/>
            <person name="Chertkov O."/>
            <person name="Goodwin L."/>
            <person name="Tapia R."/>
            <person name="Han C."/>
            <person name="Liolios K."/>
            <person name="Ivanova N."/>
            <person name="Mavromatis K."/>
            <person name="Ovchinnikova G."/>
            <person name="Pati A."/>
            <person name="Chen A."/>
            <person name="Palaniappan K."/>
            <person name="Land M."/>
            <person name="Hauser L."/>
            <person name="Chang Y.J."/>
            <person name="Jeffries C.D."/>
            <person name="Pukall R."/>
            <person name="Spring S."/>
            <person name="Rohde M."/>
            <person name="Sikorski J."/>
            <person name="Goker M."/>
            <person name="Woyke T."/>
            <person name="Bristow J."/>
            <person name="Eisen J.A."/>
            <person name="Markowitz V."/>
            <person name="Hugenholtz P."/>
            <person name="Kyrpides N.C."/>
            <person name="Klenk H.P."/>
        </authorList>
    </citation>
    <scope>NUCLEOTIDE SEQUENCE [LARGE SCALE GENOMIC DNA]</scope>
    <source>
        <strain evidence="8 9">DSM 12260</strain>
    </source>
</reference>
<evidence type="ECO:0000256" key="5">
    <source>
        <dbReference type="ARBA" id="ARBA00023014"/>
    </source>
</evidence>
<keyword evidence="4 7" id="KW-0408">Iron</keyword>
<feature type="binding site" evidence="7">
    <location>
        <position position="86"/>
    </location>
    <ligand>
        <name>[2Fe-2S] cluster</name>
        <dbReference type="ChEBI" id="CHEBI:190135"/>
    </ligand>
</feature>
<dbReference type="PaxDb" id="584708-Apau_0238"/>
<dbReference type="AlphaFoldDB" id="E3CXT1"/>
<keyword evidence="3 7" id="KW-0479">Metal-binding</keyword>
<dbReference type="InterPro" id="IPR002023">
    <property type="entry name" value="NuoE-like"/>
</dbReference>
<dbReference type="Gene3D" id="3.40.30.10">
    <property type="entry name" value="Glutaredoxin"/>
    <property type="match status" value="1"/>
</dbReference>
<evidence type="ECO:0000256" key="6">
    <source>
        <dbReference type="ARBA" id="ARBA00034078"/>
    </source>
</evidence>
<dbReference type="Pfam" id="PF01257">
    <property type="entry name" value="2Fe-2S_thioredx"/>
    <property type="match status" value="1"/>
</dbReference>
<dbReference type="SUPFAM" id="SSF52833">
    <property type="entry name" value="Thioredoxin-like"/>
    <property type="match status" value="1"/>
</dbReference>
<dbReference type="RefSeq" id="WP_006299818.1">
    <property type="nucleotide sequence ID" value="NZ_CM001022.1"/>
</dbReference>
<dbReference type="EC" id="1.6.5.3" evidence="8"/>
<dbReference type="PANTHER" id="PTHR43342:SF1">
    <property type="entry name" value="BIFURCATING [FEFE] HYDROGENASE GAMMA SUBUNIT"/>
    <property type="match status" value="1"/>
</dbReference>
<keyword evidence="9" id="KW-1185">Reference proteome</keyword>
<dbReference type="Gene3D" id="1.10.10.1590">
    <property type="entry name" value="NADH-quinone oxidoreductase subunit E"/>
    <property type="match status" value="1"/>
</dbReference>
<accession>E3CXT1</accession>
<dbReference type="GO" id="GO:0051537">
    <property type="term" value="F:2 iron, 2 sulfur cluster binding"/>
    <property type="evidence" value="ECO:0007669"/>
    <property type="project" value="UniProtKB-KW"/>
</dbReference>
<sequence length="155" mass="17264">MLEREEVVSRTREIVAPWKGRKGGLIPILQGAQNAFGYLPAEALQTISEELTVPLAEIYGVVTFYAQFHLKPRGRHIIRVCRGTACHVRGSLKLLQTVKESLKVEENGTTEDLRYTLEPVACIGACGLAPVIMVDSDTHGRLVPEKLKEILDHYE</sequence>
<evidence type="ECO:0000313" key="9">
    <source>
        <dbReference type="Proteomes" id="UP000005096"/>
    </source>
</evidence>